<dbReference type="KEGG" id="crb:17895839"/>
<evidence type="ECO:0000256" key="5">
    <source>
        <dbReference type="SAM" id="MobiDB-lite"/>
    </source>
</evidence>
<dbReference type="GO" id="GO:0030154">
    <property type="term" value="P:cell differentiation"/>
    <property type="evidence" value="ECO:0007669"/>
    <property type="project" value="UniProtKB-KW"/>
</dbReference>
<evidence type="ECO:0000256" key="1">
    <source>
        <dbReference type="ARBA" id="ARBA00005416"/>
    </source>
</evidence>
<keyword evidence="4" id="KW-0379">Hydroxylation</keyword>
<gene>
    <name evidence="7" type="ORF">CARUB_v10021173mg</name>
</gene>
<evidence type="ECO:0000256" key="6">
    <source>
        <dbReference type="SAM" id="Phobius"/>
    </source>
</evidence>
<protein>
    <submittedName>
        <fullName evidence="7">Uncharacterized protein</fullName>
    </submittedName>
</protein>
<dbReference type="EMBL" id="KB870806">
    <property type="protein sequence ID" value="EOA35915.1"/>
    <property type="molecule type" value="Genomic_DNA"/>
</dbReference>
<dbReference type="AlphaFoldDB" id="R0ICL6"/>
<feature type="transmembrane region" description="Helical" evidence="6">
    <location>
        <begin position="12"/>
        <end position="33"/>
    </location>
</feature>
<keyword evidence="6" id="KW-0812">Transmembrane</keyword>
<feature type="compositionally biased region" description="Basic and acidic residues" evidence="5">
    <location>
        <begin position="94"/>
        <end position="104"/>
    </location>
</feature>
<name>R0ICL6_9BRAS</name>
<dbReference type="STRING" id="81985.R0ICL6"/>
<evidence type="ECO:0000313" key="8">
    <source>
        <dbReference type="Proteomes" id="UP000029121"/>
    </source>
</evidence>
<reference evidence="8" key="1">
    <citation type="journal article" date="2013" name="Nat. Genet.">
        <title>The Capsella rubella genome and the genomic consequences of rapid mating system evolution.</title>
        <authorList>
            <person name="Slotte T."/>
            <person name="Hazzouri K.M."/>
            <person name="Agren J.A."/>
            <person name="Koenig D."/>
            <person name="Maumus F."/>
            <person name="Guo Y.L."/>
            <person name="Steige K."/>
            <person name="Platts A.E."/>
            <person name="Escobar J.S."/>
            <person name="Newman L.K."/>
            <person name="Wang W."/>
            <person name="Mandakova T."/>
            <person name="Vello E."/>
            <person name="Smith L.M."/>
            <person name="Henz S.R."/>
            <person name="Steffen J."/>
            <person name="Takuno S."/>
            <person name="Brandvain Y."/>
            <person name="Coop G."/>
            <person name="Andolfatto P."/>
            <person name="Hu T.T."/>
            <person name="Blanchette M."/>
            <person name="Clark R.M."/>
            <person name="Quesneville H."/>
            <person name="Nordborg M."/>
            <person name="Gaut B.S."/>
            <person name="Lysak M.A."/>
            <person name="Jenkins J."/>
            <person name="Grimwood J."/>
            <person name="Chapman J."/>
            <person name="Prochnik S."/>
            <person name="Shu S."/>
            <person name="Rokhsar D."/>
            <person name="Schmutz J."/>
            <person name="Weigel D."/>
            <person name="Wright S.I."/>
        </authorList>
    </citation>
    <scope>NUCLEOTIDE SEQUENCE [LARGE SCALE GENOMIC DNA]</scope>
    <source>
        <strain evidence="8">cv. Monte Gargano</strain>
    </source>
</reference>
<dbReference type="eggNOG" id="ENOG502S8TY">
    <property type="taxonomic scope" value="Eukaryota"/>
</dbReference>
<dbReference type="Proteomes" id="UP000029121">
    <property type="component" value="Unassembled WGS sequence"/>
</dbReference>
<organism evidence="7 8">
    <name type="scientific">Capsella rubella</name>
    <dbReference type="NCBI Taxonomy" id="81985"/>
    <lineage>
        <taxon>Eukaryota</taxon>
        <taxon>Viridiplantae</taxon>
        <taxon>Streptophyta</taxon>
        <taxon>Embryophyta</taxon>
        <taxon>Tracheophyta</taxon>
        <taxon>Spermatophyta</taxon>
        <taxon>Magnoliopsida</taxon>
        <taxon>eudicotyledons</taxon>
        <taxon>Gunneridae</taxon>
        <taxon>Pentapetalae</taxon>
        <taxon>rosids</taxon>
        <taxon>malvids</taxon>
        <taxon>Brassicales</taxon>
        <taxon>Brassicaceae</taxon>
        <taxon>Camelineae</taxon>
        <taxon>Capsella</taxon>
    </lineage>
</organism>
<keyword evidence="8" id="KW-1185">Reference proteome</keyword>
<keyword evidence="6" id="KW-0472">Membrane</keyword>
<dbReference type="PANTHER" id="PTHR34359:SF27">
    <property type="entry name" value="CLAVATA3_ESR (CLE)-RELATED PROTEIN 11-RELATED"/>
    <property type="match status" value="1"/>
</dbReference>
<accession>R0ICL6</accession>
<sequence length="114" mass="12951">MIFYISMATSRISRVSGFFLWISVFLFVSKGLFVNFSSIAINSFPSPVITSPPLYYRPGRRGLAMKKFDFTPFLQDLHRSNHHRKVSPPGGSEIDPRYGVEKRLVPSGPNPLHH</sequence>
<dbReference type="InterPro" id="IPR039618">
    <property type="entry name" value="CLE9-13"/>
</dbReference>
<evidence type="ECO:0000256" key="2">
    <source>
        <dbReference type="ARBA" id="ARBA00022473"/>
    </source>
</evidence>
<feature type="region of interest" description="Disordered" evidence="5">
    <location>
        <begin position="79"/>
        <end position="114"/>
    </location>
</feature>
<keyword evidence="3" id="KW-0221">Differentiation</keyword>
<evidence type="ECO:0000256" key="4">
    <source>
        <dbReference type="ARBA" id="ARBA00023278"/>
    </source>
</evidence>
<proteinExistence type="inferred from homology"/>
<keyword evidence="6" id="KW-1133">Transmembrane helix</keyword>
<evidence type="ECO:0000256" key="3">
    <source>
        <dbReference type="ARBA" id="ARBA00022782"/>
    </source>
</evidence>
<dbReference type="OrthoDB" id="753861at2759"/>
<dbReference type="PANTHER" id="PTHR34359">
    <property type="entry name" value="CLAVATA3/ESR (CLE)-RELATED PROTEIN 10"/>
    <property type="match status" value="1"/>
</dbReference>
<comment type="similarity">
    <text evidence="1">Belongs to the CLV3/ESR signal peptide family.</text>
</comment>
<evidence type="ECO:0000313" key="7">
    <source>
        <dbReference type="EMBL" id="EOA35915.1"/>
    </source>
</evidence>
<keyword evidence="2" id="KW-0217">Developmental protein</keyword>